<evidence type="ECO:0000313" key="4">
    <source>
        <dbReference type="Proteomes" id="UP000575083"/>
    </source>
</evidence>
<dbReference type="Proteomes" id="UP000575083">
    <property type="component" value="Unassembled WGS sequence"/>
</dbReference>
<reference evidence="3 4" key="1">
    <citation type="submission" date="2020-08" db="EMBL/GenBank/DDBJ databases">
        <title>Functional genomics of gut bacteria from endangered species of beetles.</title>
        <authorList>
            <person name="Carlos-Shanley C."/>
        </authorList>
    </citation>
    <scope>NUCLEOTIDE SEQUENCE [LARGE SCALE GENOMIC DNA]</scope>
    <source>
        <strain evidence="3 4">S00198</strain>
    </source>
</reference>
<dbReference type="InterPro" id="IPR042100">
    <property type="entry name" value="Bug_dom1"/>
</dbReference>
<dbReference type="PIRSF" id="PIRSF017082">
    <property type="entry name" value="YflP"/>
    <property type="match status" value="1"/>
</dbReference>
<keyword evidence="4" id="KW-1185">Reference proteome</keyword>
<gene>
    <name evidence="3" type="ORF">HNP48_006196</name>
</gene>
<evidence type="ECO:0000256" key="2">
    <source>
        <dbReference type="SAM" id="SignalP"/>
    </source>
</evidence>
<protein>
    <submittedName>
        <fullName evidence="3">Tripartite-type tricarboxylate transporter receptor subunit TctC</fullName>
    </submittedName>
</protein>
<dbReference type="EMBL" id="JACHLK010000019">
    <property type="protein sequence ID" value="MBB6563476.1"/>
    <property type="molecule type" value="Genomic_DNA"/>
</dbReference>
<dbReference type="PROSITE" id="PS51257">
    <property type="entry name" value="PROKAR_LIPOPROTEIN"/>
    <property type="match status" value="1"/>
</dbReference>
<comment type="similarity">
    <text evidence="1">Belongs to the UPF0065 (bug) family.</text>
</comment>
<dbReference type="Gene3D" id="3.40.190.150">
    <property type="entry name" value="Bordetella uptake gene, domain 1"/>
    <property type="match status" value="1"/>
</dbReference>
<dbReference type="AlphaFoldDB" id="A0A7X0UCI5"/>
<dbReference type="CDD" id="cd07012">
    <property type="entry name" value="PBP2_Bug_TTT"/>
    <property type="match status" value="1"/>
</dbReference>
<dbReference type="SUPFAM" id="SSF53850">
    <property type="entry name" value="Periplasmic binding protein-like II"/>
    <property type="match status" value="1"/>
</dbReference>
<keyword evidence="3" id="KW-0675">Receptor</keyword>
<name>A0A7X0UCI5_9BURK</name>
<dbReference type="Gene3D" id="3.40.190.10">
    <property type="entry name" value="Periplasmic binding protein-like II"/>
    <property type="match status" value="1"/>
</dbReference>
<comment type="caution">
    <text evidence="3">The sequence shown here is derived from an EMBL/GenBank/DDBJ whole genome shotgun (WGS) entry which is preliminary data.</text>
</comment>
<sequence length="326" mass="33436">MKLTRRQALAMAVSLGTAACAGTAWAQAYPSKPITLIVAYPAGGDTDAMARLYAEKLGTRLGQPVIVDNKPGASGTIGTAYVAKAPADGYTLLLAPSTVSIAQLVLKTGAGASYDVINGLTPIVQTGVQPLFVAANTETGGKDLKEVVAKAKTKTLSYASPGSGSPMHILGEMFNQSAGVKLSHVPYRGVAPAVNDVLGGHVPVTFMTLGPVAPHFASGKVAALAVADAQRSPLAPNVPTLAELGYKGVEVGAWQGLFGPKDLPADIVKTLNGHFNEILKMPDVQSKMAVFGALPGGGDATRLAKSNAGDYARFGKIIKDFGIQAD</sequence>
<dbReference type="PANTHER" id="PTHR42928">
    <property type="entry name" value="TRICARBOXYLATE-BINDING PROTEIN"/>
    <property type="match status" value="1"/>
</dbReference>
<evidence type="ECO:0000256" key="1">
    <source>
        <dbReference type="ARBA" id="ARBA00006987"/>
    </source>
</evidence>
<dbReference type="Pfam" id="PF03401">
    <property type="entry name" value="TctC"/>
    <property type="match status" value="1"/>
</dbReference>
<organism evidence="3 4">
    <name type="scientific">Acidovorax soli</name>
    <dbReference type="NCBI Taxonomy" id="592050"/>
    <lineage>
        <taxon>Bacteria</taxon>
        <taxon>Pseudomonadati</taxon>
        <taxon>Pseudomonadota</taxon>
        <taxon>Betaproteobacteria</taxon>
        <taxon>Burkholderiales</taxon>
        <taxon>Comamonadaceae</taxon>
        <taxon>Acidovorax</taxon>
    </lineage>
</organism>
<evidence type="ECO:0000313" key="3">
    <source>
        <dbReference type="EMBL" id="MBB6563476.1"/>
    </source>
</evidence>
<proteinExistence type="inferred from homology"/>
<accession>A0A7X0UCI5</accession>
<dbReference type="RefSeq" id="WP_184864557.1">
    <property type="nucleotide sequence ID" value="NZ_JACHLK010000019.1"/>
</dbReference>
<dbReference type="PANTHER" id="PTHR42928:SF5">
    <property type="entry name" value="BLR1237 PROTEIN"/>
    <property type="match status" value="1"/>
</dbReference>
<keyword evidence="2" id="KW-0732">Signal</keyword>
<dbReference type="PROSITE" id="PS51318">
    <property type="entry name" value="TAT"/>
    <property type="match status" value="1"/>
</dbReference>
<dbReference type="InterPro" id="IPR006311">
    <property type="entry name" value="TAT_signal"/>
</dbReference>
<feature type="signal peptide" evidence="2">
    <location>
        <begin position="1"/>
        <end position="26"/>
    </location>
</feature>
<dbReference type="InterPro" id="IPR005064">
    <property type="entry name" value="BUG"/>
</dbReference>
<feature type="chain" id="PRO_5030619309" evidence="2">
    <location>
        <begin position="27"/>
        <end position="326"/>
    </location>
</feature>